<sequence>MKQEINSFLYSCEKDIHDLCIYLYNNPEVSYKEHNSSEYICNLLSKYNFNIQKNFLDINNAFFAQKGDKYPKICYLCEYDAIENVGHITGHNLTATISASAALALGHIINKIGGSVILIGCPGEYFGGSKGTMVKQDTFEDIDVVMEVHPDIITCESGSSSSIIPIGIKFIGTKNLHFLNRSAFTPLDAALLTINILNSTKKGLPEGLEINYVISNGGNTPLFIPSETELKCYIRARTSKLASYGNEHIKQIVKYVAELTGIENNFFLYEQPNKELITNHTLNRLFSHNLKESGIININPPKNIYAGLSIGDVSHKVPTIHPYISIVEDDTIQYGSIDFAKATISDYALNQCIISAKALAYTGIDLIKNENLLLEVKQEFFSQSN</sequence>
<comment type="caution">
    <text evidence="3">The sequence shown here is derived from an EMBL/GenBank/DDBJ whole genome shotgun (WGS) entry which is preliminary data.</text>
</comment>
<reference evidence="3 4" key="1">
    <citation type="submission" date="2017-10" db="EMBL/GenBank/DDBJ databases">
        <title>Effective Description of Clostridium neonatale sp. nov. linked to necrotizing enterocolitis in neonates and a clarification of species assignable to the genus Clostridium (Prazmowski 1880) emend. Lawson and Rainey 2016.</title>
        <authorList>
            <person name="Bernard K."/>
            <person name="Burdz T."/>
            <person name="Wiebe D."/>
            <person name="Balcewich B."/>
            <person name="Alfa M."/>
            <person name="Bernier A.-M."/>
        </authorList>
    </citation>
    <scope>NUCLEOTIDE SEQUENCE [LARGE SCALE GENOMIC DNA]</scope>
    <source>
        <strain evidence="3 4">LCDC99A005</strain>
    </source>
</reference>
<dbReference type="GO" id="GO:0071713">
    <property type="term" value="F:para-aminobenzoyl-glutamate hydrolase activity"/>
    <property type="evidence" value="ECO:0007669"/>
    <property type="project" value="TreeGrafter"/>
</dbReference>
<dbReference type="InterPro" id="IPR052030">
    <property type="entry name" value="Peptidase_M20/M20A_hydrolases"/>
</dbReference>
<evidence type="ECO:0000313" key="2">
    <source>
        <dbReference type="EMBL" id="CAI3598885.1"/>
    </source>
</evidence>
<dbReference type="GO" id="GO:0046657">
    <property type="term" value="P:folic acid catabolic process"/>
    <property type="evidence" value="ECO:0007669"/>
    <property type="project" value="TreeGrafter"/>
</dbReference>
<dbReference type="PIRSF" id="PIRSF037226">
    <property type="entry name" value="Amidohydrolase_ACY1L2_prd"/>
    <property type="match status" value="1"/>
</dbReference>
<evidence type="ECO:0000313" key="3">
    <source>
        <dbReference type="EMBL" id="PEG29739.1"/>
    </source>
</evidence>
<reference evidence="2" key="2">
    <citation type="submission" date="2022-10" db="EMBL/GenBank/DDBJ databases">
        <authorList>
            <person name="Aires J."/>
            <person name="Mesa V."/>
        </authorList>
    </citation>
    <scope>NUCLEOTIDE SEQUENCE</scope>
    <source>
        <strain evidence="2">Clostridium neonatale JD116</strain>
    </source>
</reference>
<accession>A0A2A7MDR3</accession>
<dbReference type="EMBL" id="PDCJ01000003">
    <property type="protein sequence ID" value="PEG29739.1"/>
    <property type="molecule type" value="Genomic_DNA"/>
</dbReference>
<dbReference type="AlphaFoldDB" id="A0A2A7MDR3"/>
<dbReference type="GO" id="GO:0016805">
    <property type="term" value="F:dipeptidase activity"/>
    <property type="evidence" value="ECO:0007669"/>
    <property type="project" value="InterPro"/>
</dbReference>
<dbReference type="Proteomes" id="UP000220840">
    <property type="component" value="Unassembled WGS sequence"/>
</dbReference>
<proteinExistence type="inferred from homology"/>
<protein>
    <recommendedName>
        <fullName evidence="1">Peptidase M20 domain-containing protein 2</fullName>
    </recommendedName>
</protein>
<dbReference type="Gene3D" id="3.40.630.10">
    <property type="entry name" value="Zn peptidases"/>
    <property type="match status" value="1"/>
</dbReference>
<keyword evidence="3" id="KW-0378">Hydrolase</keyword>
<dbReference type="InterPro" id="IPR017144">
    <property type="entry name" value="Xaa-Arg_dipeptidase"/>
</dbReference>
<dbReference type="SUPFAM" id="SSF55031">
    <property type="entry name" value="Bacterial exopeptidase dimerisation domain"/>
    <property type="match status" value="1"/>
</dbReference>
<dbReference type="EMBL" id="CAMTCP010000228">
    <property type="protein sequence ID" value="CAI3598885.1"/>
    <property type="molecule type" value="Genomic_DNA"/>
</dbReference>
<evidence type="ECO:0000256" key="1">
    <source>
        <dbReference type="PIRNR" id="PIRNR037226"/>
    </source>
</evidence>
<evidence type="ECO:0000313" key="4">
    <source>
        <dbReference type="Proteomes" id="UP000220840"/>
    </source>
</evidence>
<comment type="similarity">
    <text evidence="1">Belongs to the peptidase M20A family.</text>
</comment>
<dbReference type="Proteomes" id="UP001189143">
    <property type="component" value="Unassembled WGS sequence"/>
</dbReference>
<dbReference type="OrthoDB" id="9781032at2"/>
<gene>
    <name evidence="2" type="ORF">CNEO2_310002</name>
    <name evidence="3" type="ORF">CQ394_17545</name>
</gene>
<dbReference type="RefSeq" id="WP_058293634.1">
    <property type="nucleotide sequence ID" value="NZ_CAKJVD010000034.1"/>
</dbReference>
<dbReference type="PANTHER" id="PTHR30575">
    <property type="entry name" value="PEPTIDASE M20"/>
    <property type="match status" value="1"/>
</dbReference>
<dbReference type="STRING" id="137838.GCA_001458595_00694"/>
<dbReference type="Gene3D" id="3.30.70.360">
    <property type="match status" value="1"/>
</dbReference>
<dbReference type="InterPro" id="IPR036264">
    <property type="entry name" value="Bact_exopeptidase_dim_dom"/>
</dbReference>
<organism evidence="3 4">
    <name type="scientific">Clostridium neonatale</name>
    <dbReference type="NCBI Taxonomy" id="137838"/>
    <lineage>
        <taxon>Bacteria</taxon>
        <taxon>Bacillati</taxon>
        <taxon>Bacillota</taxon>
        <taxon>Clostridia</taxon>
        <taxon>Eubacteriales</taxon>
        <taxon>Clostridiaceae</taxon>
        <taxon>Clostridium</taxon>
    </lineage>
</organism>
<keyword evidence="4" id="KW-1185">Reference proteome</keyword>
<dbReference type="GeneID" id="68875463"/>
<dbReference type="GO" id="GO:0005737">
    <property type="term" value="C:cytoplasm"/>
    <property type="evidence" value="ECO:0007669"/>
    <property type="project" value="TreeGrafter"/>
</dbReference>
<name>A0A2A7MDR3_9CLOT</name>
<dbReference type="PANTHER" id="PTHR30575:SF0">
    <property type="entry name" value="XAA-ARG DIPEPTIDASE"/>
    <property type="match status" value="1"/>
</dbReference>
<dbReference type="SUPFAM" id="SSF53187">
    <property type="entry name" value="Zn-dependent exopeptidases"/>
    <property type="match status" value="1"/>
</dbReference>